<keyword evidence="12" id="KW-1185">Reference proteome</keyword>
<comment type="caution">
    <text evidence="11">The sequence shown here is derived from an EMBL/GenBank/DDBJ whole genome shotgun (WGS) entry which is preliminary data.</text>
</comment>
<dbReference type="InterPro" id="IPR036477">
    <property type="entry name" value="Formyl_transf_N_sf"/>
</dbReference>
<dbReference type="RefSeq" id="WP_271788574.1">
    <property type="nucleotide sequence ID" value="NZ_CAMXCJ010000002.1"/>
</dbReference>
<evidence type="ECO:0000259" key="10">
    <source>
        <dbReference type="Pfam" id="PF02911"/>
    </source>
</evidence>
<dbReference type="InterPro" id="IPR005794">
    <property type="entry name" value="Fmt"/>
</dbReference>
<protein>
    <recommendedName>
        <fullName evidence="4 8">Methionyl-tRNA formyltransferase</fullName>
        <ecNumber evidence="3 8">2.1.2.9</ecNumber>
    </recommendedName>
</protein>
<dbReference type="PANTHER" id="PTHR11138">
    <property type="entry name" value="METHIONYL-TRNA FORMYLTRANSFERASE"/>
    <property type="match status" value="1"/>
</dbReference>
<sequence>MRIAFMGTPDFAVPALHALHHAGHEIVAVYCQPARPAGRGRKIRPCAVQQAAVTLNIPVYAPLKLKKQPEEFERFNALNLDVAVVAAYGLILPAEMLNAPRLGCLNIHASLLPRWRGASPIQSAIWAGDQQSGVSIMKMDIGLDTGDVYLEGVLPITLQTTAQSLHDDLSALGGKLIVQTLSNLIDDPSLTPTPQSEDGVIYARQLTKEDGKIDWSLSAKEIDQQIRALTPWPGTYTNLDGNLLKITKAILSQDKGSATAGTVNQTSNRLIVTCGDQHTIELLEVQLAGKKAMSVQDFLRGYTINSGTVLGK</sequence>
<evidence type="ECO:0000256" key="3">
    <source>
        <dbReference type="ARBA" id="ARBA00012261"/>
    </source>
</evidence>
<evidence type="ECO:0000256" key="1">
    <source>
        <dbReference type="ARBA" id="ARBA00002606"/>
    </source>
</evidence>
<dbReference type="PANTHER" id="PTHR11138:SF5">
    <property type="entry name" value="METHIONYL-TRNA FORMYLTRANSFERASE, MITOCHONDRIAL"/>
    <property type="match status" value="1"/>
</dbReference>
<dbReference type="PROSITE" id="PS00373">
    <property type="entry name" value="GART"/>
    <property type="match status" value="1"/>
</dbReference>
<accession>A0ABN8W1T2</accession>
<evidence type="ECO:0000313" key="11">
    <source>
        <dbReference type="EMBL" id="CAI3923986.1"/>
    </source>
</evidence>
<feature type="domain" description="Formyl transferase C-terminal" evidence="10">
    <location>
        <begin position="206"/>
        <end position="302"/>
    </location>
</feature>
<feature type="domain" description="Formyl transferase N-terminal" evidence="9">
    <location>
        <begin position="1"/>
        <end position="181"/>
    </location>
</feature>
<comment type="similarity">
    <text evidence="2 8">Belongs to the Fmt family.</text>
</comment>
<dbReference type="Proteomes" id="UP001154259">
    <property type="component" value="Unassembled WGS sequence"/>
</dbReference>
<dbReference type="InterPro" id="IPR001555">
    <property type="entry name" value="GART_AS"/>
</dbReference>
<dbReference type="InterPro" id="IPR037022">
    <property type="entry name" value="Formyl_trans_C_sf"/>
</dbReference>
<dbReference type="SUPFAM" id="SSF50486">
    <property type="entry name" value="FMT C-terminal domain-like"/>
    <property type="match status" value="1"/>
</dbReference>
<dbReference type="Pfam" id="PF00551">
    <property type="entry name" value="Formyl_trans_N"/>
    <property type="match status" value="1"/>
</dbReference>
<proteinExistence type="inferred from homology"/>
<dbReference type="InterPro" id="IPR005793">
    <property type="entry name" value="Formyl_trans_C"/>
</dbReference>
<comment type="function">
    <text evidence="1 8">Attaches a formyl group to the free amino group of methionyl-tRNA(fMet). The formyl group appears to play a dual role in the initiator identity of N-formylmethionyl-tRNA by promoting its recognition by IF2 and preventing the misappropriation of this tRNA by the elongation apparatus.</text>
</comment>
<evidence type="ECO:0000256" key="4">
    <source>
        <dbReference type="ARBA" id="ARBA00016014"/>
    </source>
</evidence>
<evidence type="ECO:0000256" key="6">
    <source>
        <dbReference type="ARBA" id="ARBA00022917"/>
    </source>
</evidence>
<evidence type="ECO:0000256" key="7">
    <source>
        <dbReference type="ARBA" id="ARBA00048558"/>
    </source>
</evidence>
<keyword evidence="6 8" id="KW-0648">Protein biosynthesis</keyword>
<dbReference type="NCBIfam" id="TIGR00460">
    <property type="entry name" value="fmt"/>
    <property type="match status" value="1"/>
</dbReference>
<evidence type="ECO:0000259" key="9">
    <source>
        <dbReference type="Pfam" id="PF00551"/>
    </source>
</evidence>
<dbReference type="Gene3D" id="3.40.50.170">
    <property type="entry name" value="Formyl transferase, N-terminal domain"/>
    <property type="match status" value="1"/>
</dbReference>
<dbReference type="EC" id="2.1.2.9" evidence="3 8"/>
<evidence type="ECO:0000256" key="5">
    <source>
        <dbReference type="ARBA" id="ARBA00022679"/>
    </source>
</evidence>
<gene>
    <name evidence="8" type="primary">fmt</name>
    <name evidence="11" type="ORF">R53529_LOCUS113</name>
</gene>
<comment type="catalytic activity">
    <reaction evidence="7 8">
        <text>L-methionyl-tRNA(fMet) + (6R)-10-formyltetrahydrofolate = N-formyl-L-methionyl-tRNA(fMet) + (6S)-5,6,7,8-tetrahydrofolate + H(+)</text>
        <dbReference type="Rhea" id="RHEA:24380"/>
        <dbReference type="Rhea" id="RHEA-COMP:9952"/>
        <dbReference type="Rhea" id="RHEA-COMP:9953"/>
        <dbReference type="ChEBI" id="CHEBI:15378"/>
        <dbReference type="ChEBI" id="CHEBI:57453"/>
        <dbReference type="ChEBI" id="CHEBI:78530"/>
        <dbReference type="ChEBI" id="CHEBI:78844"/>
        <dbReference type="ChEBI" id="CHEBI:195366"/>
        <dbReference type="EC" id="2.1.2.9"/>
    </reaction>
</comment>
<feature type="binding site" evidence="8">
    <location>
        <begin position="110"/>
        <end position="113"/>
    </location>
    <ligand>
        <name>(6S)-5,6,7,8-tetrahydrofolate</name>
        <dbReference type="ChEBI" id="CHEBI:57453"/>
    </ligand>
</feature>
<reference evidence="11" key="1">
    <citation type="submission" date="2022-10" db="EMBL/GenBank/DDBJ databases">
        <authorList>
            <person name="Botero Cardona J."/>
        </authorList>
    </citation>
    <scope>NUCLEOTIDE SEQUENCE</scope>
    <source>
        <strain evidence="11">R-53529</strain>
    </source>
</reference>
<dbReference type="HAMAP" id="MF_00182">
    <property type="entry name" value="Formyl_trans"/>
    <property type="match status" value="1"/>
</dbReference>
<organism evidence="11 12">
    <name type="scientific">Commensalibacter communis</name>
    <dbReference type="NCBI Taxonomy" id="2972786"/>
    <lineage>
        <taxon>Bacteria</taxon>
        <taxon>Pseudomonadati</taxon>
        <taxon>Pseudomonadota</taxon>
        <taxon>Alphaproteobacteria</taxon>
        <taxon>Acetobacterales</taxon>
        <taxon>Acetobacteraceae</taxon>
    </lineage>
</organism>
<dbReference type="InterPro" id="IPR011034">
    <property type="entry name" value="Formyl_transferase-like_C_sf"/>
</dbReference>
<dbReference type="CDD" id="cd08646">
    <property type="entry name" value="FMT_core_Met-tRNA-FMT_N"/>
    <property type="match status" value="1"/>
</dbReference>
<dbReference type="InterPro" id="IPR044135">
    <property type="entry name" value="Met-tRNA-FMT_C"/>
</dbReference>
<dbReference type="InterPro" id="IPR002376">
    <property type="entry name" value="Formyl_transf_N"/>
</dbReference>
<keyword evidence="5 8" id="KW-0808">Transferase</keyword>
<evidence type="ECO:0000256" key="2">
    <source>
        <dbReference type="ARBA" id="ARBA00010699"/>
    </source>
</evidence>
<dbReference type="InterPro" id="IPR041711">
    <property type="entry name" value="Met-tRNA-FMT_N"/>
</dbReference>
<dbReference type="EMBL" id="CAMXCS010000001">
    <property type="protein sequence ID" value="CAI3923986.1"/>
    <property type="molecule type" value="Genomic_DNA"/>
</dbReference>
<evidence type="ECO:0000313" key="12">
    <source>
        <dbReference type="Proteomes" id="UP001154259"/>
    </source>
</evidence>
<dbReference type="Pfam" id="PF02911">
    <property type="entry name" value="Formyl_trans_C"/>
    <property type="match status" value="1"/>
</dbReference>
<name>A0ABN8W1T2_9PROT</name>
<dbReference type="CDD" id="cd08704">
    <property type="entry name" value="Met_tRNA_FMT_C"/>
    <property type="match status" value="1"/>
</dbReference>
<dbReference type="SUPFAM" id="SSF53328">
    <property type="entry name" value="Formyltransferase"/>
    <property type="match status" value="1"/>
</dbReference>
<evidence type="ECO:0000256" key="8">
    <source>
        <dbReference type="HAMAP-Rule" id="MF_00182"/>
    </source>
</evidence>
<dbReference type="Gene3D" id="3.10.25.10">
    <property type="entry name" value="Formyl transferase, C-terminal domain"/>
    <property type="match status" value="1"/>
</dbReference>